<comment type="cofactor">
    <cofactor evidence="1">
        <name>Mg(2+)</name>
        <dbReference type="ChEBI" id="CHEBI:18420"/>
    </cofactor>
</comment>
<dbReference type="Pfam" id="PF00293">
    <property type="entry name" value="NUDIX"/>
    <property type="match status" value="1"/>
</dbReference>
<dbReference type="InterPro" id="IPR015797">
    <property type="entry name" value="NUDIX_hydrolase-like_dom_sf"/>
</dbReference>
<dbReference type="PRINTS" id="PR00502">
    <property type="entry name" value="NUDIXFAMILY"/>
</dbReference>
<evidence type="ECO:0000256" key="2">
    <source>
        <dbReference type="ARBA" id="ARBA00022801"/>
    </source>
</evidence>
<dbReference type="EMBL" id="JBAWSV010000001">
    <property type="protein sequence ID" value="MEI4828682.1"/>
    <property type="molecule type" value="Genomic_DNA"/>
</dbReference>
<dbReference type="InterPro" id="IPR020476">
    <property type="entry name" value="Nudix_hydrolase"/>
</dbReference>
<name>A0ABU8FRS4_9BACI</name>
<dbReference type="PANTHER" id="PTHR43046:SF14">
    <property type="entry name" value="MUTT_NUDIX FAMILY PROTEIN"/>
    <property type="match status" value="1"/>
</dbReference>
<feature type="domain" description="Nudix hydrolase" evidence="4">
    <location>
        <begin position="1"/>
        <end position="130"/>
    </location>
</feature>
<evidence type="ECO:0000259" key="4">
    <source>
        <dbReference type="PROSITE" id="PS51462"/>
    </source>
</evidence>
<reference evidence="5 6" key="1">
    <citation type="submission" date="2024-01" db="EMBL/GenBank/DDBJ databases">
        <title>Seven novel Bacillus-like species.</title>
        <authorList>
            <person name="Liu G."/>
        </authorList>
    </citation>
    <scope>NUCLEOTIDE SEQUENCE [LARGE SCALE GENOMIC DNA]</scope>
    <source>
        <strain evidence="5 6">FJAT-53711</strain>
    </source>
</reference>
<gene>
    <name evidence="5" type="ORF">WAX78_04360</name>
</gene>
<evidence type="ECO:0000256" key="1">
    <source>
        <dbReference type="ARBA" id="ARBA00001946"/>
    </source>
</evidence>
<dbReference type="InterPro" id="IPR020084">
    <property type="entry name" value="NUDIX_hydrolase_CS"/>
</dbReference>
<evidence type="ECO:0000313" key="5">
    <source>
        <dbReference type="EMBL" id="MEI4828682.1"/>
    </source>
</evidence>
<dbReference type="SUPFAM" id="SSF55811">
    <property type="entry name" value="Nudix"/>
    <property type="match status" value="1"/>
</dbReference>
<sequence>MRDRSAAIIVEEGKLALIKRIWDEEVYYVFPGGGIEEGETTEEAIIREVYEELGLHVQLQKLATTVKYNGTQYFYEAIIVGGTFGNGQGEEYVKNDRKRGEYIPIWVSVKDLLNINIKPLEVGKYVYELYEDSQFIGINKKD</sequence>
<proteinExistence type="inferred from homology"/>
<dbReference type="PROSITE" id="PS51462">
    <property type="entry name" value="NUDIX"/>
    <property type="match status" value="1"/>
</dbReference>
<dbReference type="InterPro" id="IPR000086">
    <property type="entry name" value="NUDIX_hydrolase_dom"/>
</dbReference>
<evidence type="ECO:0000313" key="6">
    <source>
        <dbReference type="Proteomes" id="UP001367922"/>
    </source>
</evidence>
<dbReference type="PROSITE" id="PS00893">
    <property type="entry name" value="NUDIX_BOX"/>
    <property type="match status" value="1"/>
</dbReference>
<dbReference type="Proteomes" id="UP001367922">
    <property type="component" value="Unassembled WGS sequence"/>
</dbReference>
<accession>A0ABU8FRS4</accession>
<organism evidence="5 6">
    <name type="scientific">Bacillus yunxiaonensis</name>
    <dbReference type="NCBI Taxonomy" id="3127665"/>
    <lineage>
        <taxon>Bacteria</taxon>
        <taxon>Bacillati</taxon>
        <taxon>Bacillota</taxon>
        <taxon>Bacilli</taxon>
        <taxon>Bacillales</taxon>
        <taxon>Bacillaceae</taxon>
        <taxon>Bacillus</taxon>
    </lineage>
</organism>
<keyword evidence="2 3" id="KW-0378">Hydrolase</keyword>
<dbReference type="RefSeq" id="WP_336481048.1">
    <property type="nucleotide sequence ID" value="NZ_JBAWSV010000001.1"/>
</dbReference>
<protein>
    <submittedName>
        <fullName evidence="5">NUDIX domain-containing protein</fullName>
    </submittedName>
</protein>
<dbReference type="Gene3D" id="3.90.79.10">
    <property type="entry name" value="Nucleoside Triphosphate Pyrophosphohydrolase"/>
    <property type="match status" value="1"/>
</dbReference>
<keyword evidence="6" id="KW-1185">Reference proteome</keyword>
<dbReference type="PANTHER" id="PTHR43046">
    <property type="entry name" value="GDP-MANNOSE MANNOSYL HYDROLASE"/>
    <property type="match status" value="1"/>
</dbReference>
<comment type="similarity">
    <text evidence="3">Belongs to the Nudix hydrolase family.</text>
</comment>
<evidence type="ECO:0000256" key="3">
    <source>
        <dbReference type="RuleBase" id="RU003476"/>
    </source>
</evidence>
<comment type="caution">
    <text evidence="5">The sequence shown here is derived from an EMBL/GenBank/DDBJ whole genome shotgun (WGS) entry which is preliminary data.</text>
</comment>